<evidence type="ECO:0000256" key="4">
    <source>
        <dbReference type="ARBA" id="ARBA00023125"/>
    </source>
</evidence>
<dbReference type="InterPro" id="IPR000838">
    <property type="entry name" value="RNA_pol_sigma70_ECF_CS"/>
</dbReference>
<dbReference type="InterPro" id="IPR013324">
    <property type="entry name" value="RNA_pol_sigma_r3/r4-like"/>
</dbReference>
<dbReference type="EMBL" id="PGVA01000013">
    <property type="protein sequence ID" value="PLR84432.1"/>
    <property type="molecule type" value="Genomic_DNA"/>
</dbReference>
<dbReference type="CDD" id="cd06171">
    <property type="entry name" value="Sigma70_r4"/>
    <property type="match status" value="1"/>
</dbReference>
<dbReference type="GO" id="GO:0016987">
    <property type="term" value="F:sigma factor activity"/>
    <property type="evidence" value="ECO:0007669"/>
    <property type="project" value="UniProtKB-KW"/>
</dbReference>
<evidence type="ECO:0000256" key="1">
    <source>
        <dbReference type="ARBA" id="ARBA00010641"/>
    </source>
</evidence>
<dbReference type="Pfam" id="PF04542">
    <property type="entry name" value="Sigma70_r2"/>
    <property type="match status" value="1"/>
</dbReference>
<dbReference type="InterPro" id="IPR007627">
    <property type="entry name" value="RNA_pol_sigma70_r2"/>
</dbReference>
<evidence type="ECO:0000256" key="2">
    <source>
        <dbReference type="ARBA" id="ARBA00023015"/>
    </source>
</evidence>
<evidence type="ECO:0000259" key="8">
    <source>
        <dbReference type="Pfam" id="PF08281"/>
    </source>
</evidence>
<dbReference type="InterPro" id="IPR039425">
    <property type="entry name" value="RNA_pol_sigma-70-like"/>
</dbReference>
<dbReference type="Proteomes" id="UP000234951">
    <property type="component" value="Unassembled WGS sequence"/>
</dbReference>
<reference evidence="9 11" key="1">
    <citation type="submission" date="2017-11" db="EMBL/GenBank/DDBJ databases">
        <title>Comparitive Functional Genomics of Dry Heat Resistant strains isolated from the Viking Spacecraft.</title>
        <authorList>
            <person name="Seuylemezian A."/>
            <person name="Cooper K."/>
            <person name="Vaishampayan P."/>
        </authorList>
    </citation>
    <scope>NUCLEOTIDE SEQUENCE [LARGE SCALE GENOMIC DNA]</scope>
    <source>
        <strain evidence="9 11">M4.6</strain>
    </source>
</reference>
<sequence>MDAGRHIEKWFFQYERDITNYLVYYTGSRDVEDIVQDTFLRALLAFPRFRNDADPKTWLISIARNTAIDSFRRKSLWQKLKQSLNSSQNEPESSADKNLLQKEEQLELHLAINRLKENYRDVVLLRGIAELSAAETARVLGWSTNKVNVTFHRAVQKLNTLLKEGAMDVRPNRKTASSKAE</sequence>
<comment type="similarity">
    <text evidence="1 6">Belongs to the sigma-70 factor family. ECF subfamily.</text>
</comment>
<evidence type="ECO:0000313" key="11">
    <source>
        <dbReference type="Proteomes" id="UP000234951"/>
    </source>
</evidence>
<evidence type="ECO:0000313" key="12">
    <source>
        <dbReference type="Proteomes" id="UP000235114"/>
    </source>
</evidence>
<dbReference type="InterPro" id="IPR036388">
    <property type="entry name" value="WH-like_DNA-bd_sf"/>
</dbReference>
<dbReference type="GO" id="GO:0003677">
    <property type="term" value="F:DNA binding"/>
    <property type="evidence" value="ECO:0007669"/>
    <property type="project" value="UniProtKB-KW"/>
</dbReference>
<evidence type="ECO:0000313" key="10">
    <source>
        <dbReference type="EMBL" id="PLS00566.1"/>
    </source>
</evidence>
<accession>A0A2N5GPF9</accession>
<proteinExistence type="inferred from homology"/>
<dbReference type="Pfam" id="PF08281">
    <property type="entry name" value="Sigma70_r4_2"/>
    <property type="match status" value="1"/>
</dbReference>
<evidence type="ECO:0000256" key="6">
    <source>
        <dbReference type="RuleBase" id="RU000716"/>
    </source>
</evidence>
<dbReference type="InterPro" id="IPR014284">
    <property type="entry name" value="RNA_pol_sigma-70_dom"/>
</dbReference>
<dbReference type="AlphaFoldDB" id="A0A2N5GPF9"/>
<dbReference type="Proteomes" id="UP000235114">
    <property type="component" value="Unassembled WGS sequence"/>
</dbReference>
<evidence type="ECO:0000256" key="5">
    <source>
        <dbReference type="ARBA" id="ARBA00023163"/>
    </source>
</evidence>
<keyword evidence="4 6" id="KW-0238">DNA-binding</keyword>
<comment type="caution">
    <text evidence="9">The sequence shown here is derived from an EMBL/GenBank/DDBJ whole genome shotgun (WGS) entry which is preliminary data.</text>
</comment>
<keyword evidence="5 6" id="KW-0804">Transcription</keyword>
<dbReference type="PANTHER" id="PTHR43133">
    <property type="entry name" value="RNA POLYMERASE ECF-TYPE SIGMA FACTO"/>
    <property type="match status" value="1"/>
</dbReference>
<keyword evidence="2 6" id="KW-0805">Transcription regulation</keyword>
<dbReference type="InterPro" id="IPR013325">
    <property type="entry name" value="RNA_pol_sigma_r2"/>
</dbReference>
<evidence type="ECO:0000313" key="9">
    <source>
        <dbReference type="EMBL" id="PLR84432.1"/>
    </source>
</evidence>
<dbReference type="InterPro" id="IPR013249">
    <property type="entry name" value="RNA_pol_sigma70_r4_t2"/>
</dbReference>
<name>A0A2N5GPF9_9BACI</name>
<dbReference type="NCBIfam" id="TIGR02937">
    <property type="entry name" value="sigma70-ECF"/>
    <property type="match status" value="1"/>
</dbReference>
<keyword evidence="12" id="KW-1185">Reference proteome</keyword>
<dbReference type="EMBL" id="PGVD01000008">
    <property type="protein sequence ID" value="PLS00566.1"/>
    <property type="molecule type" value="Genomic_DNA"/>
</dbReference>
<dbReference type="PROSITE" id="PS01063">
    <property type="entry name" value="SIGMA70_ECF"/>
    <property type="match status" value="1"/>
</dbReference>
<dbReference type="Gene3D" id="1.10.10.10">
    <property type="entry name" value="Winged helix-like DNA-binding domain superfamily/Winged helix DNA-binding domain"/>
    <property type="match status" value="1"/>
</dbReference>
<dbReference type="SUPFAM" id="SSF88946">
    <property type="entry name" value="Sigma2 domain of RNA polymerase sigma factors"/>
    <property type="match status" value="1"/>
</dbReference>
<dbReference type="RefSeq" id="WP_101576398.1">
    <property type="nucleotide sequence ID" value="NZ_PGVA01000013.1"/>
</dbReference>
<keyword evidence="3 6" id="KW-0731">Sigma factor</keyword>
<gene>
    <name evidence="9" type="ORF">CU635_06680</name>
    <name evidence="10" type="ORF">CVD25_02115</name>
</gene>
<evidence type="ECO:0000259" key="7">
    <source>
        <dbReference type="Pfam" id="PF04542"/>
    </source>
</evidence>
<dbReference type="GO" id="GO:0006950">
    <property type="term" value="P:response to stress"/>
    <property type="evidence" value="ECO:0007669"/>
    <property type="project" value="UniProtKB-ARBA"/>
</dbReference>
<dbReference type="SUPFAM" id="SSF88659">
    <property type="entry name" value="Sigma3 and sigma4 domains of RNA polymerase sigma factors"/>
    <property type="match status" value="1"/>
</dbReference>
<protein>
    <recommendedName>
        <fullName evidence="6">RNA polymerase sigma factor</fullName>
    </recommendedName>
</protein>
<organism evidence="9 11">
    <name type="scientific">Bacillus canaveralius</name>
    <dbReference type="NCBI Taxonomy" id="1403243"/>
    <lineage>
        <taxon>Bacteria</taxon>
        <taxon>Bacillati</taxon>
        <taxon>Bacillota</taxon>
        <taxon>Bacilli</taxon>
        <taxon>Bacillales</taxon>
        <taxon>Bacillaceae</taxon>
        <taxon>Bacillus</taxon>
    </lineage>
</organism>
<dbReference type="PANTHER" id="PTHR43133:SF8">
    <property type="entry name" value="RNA POLYMERASE SIGMA FACTOR HI_1459-RELATED"/>
    <property type="match status" value="1"/>
</dbReference>
<feature type="domain" description="RNA polymerase sigma-70 region 2" evidence="7">
    <location>
        <begin position="13"/>
        <end position="75"/>
    </location>
</feature>
<dbReference type="OrthoDB" id="2470088at2"/>
<dbReference type="Gene3D" id="1.10.1740.10">
    <property type="match status" value="1"/>
</dbReference>
<feature type="domain" description="RNA polymerase sigma factor 70 region 4 type 2" evidence="8">
    <location>
        <begin position="106"/>
        <end position="158"/>
    </location>
</feature>
<dbReference type="GO" id="GO:0006352">
    <property type="term" value="P:DNA-templated transcription initiation"/>
    <property type="evidence" value="ECO:0007669"/>
    <property type="project" value="InterPro"/>
</dbReference>
<evidence type="ECO:0000256" key="3">
    <source>
        <dbReference type="ARBA" id="ARBA00023082"/>
    </source>
</evidence>
<reference evidence="10 12" key="2">
    <citation type="submission" date="2017-12" db="EMBL/GenBank/DDBJ databases">
        <title>Comparative Functional Genomics of Dry Heat Resistant strains isolated from the Viking Spacecraft.</title>
        <authorList>
            <person name="Seuylemezian A."/>
            <person name="Cooper K."/>
            <person name="Vaishampayan P."/>
        </authorList>
    </citation>
    <scope>NUCLEOTIDE SEQUENCE [LARGE SCALE GENOMIC DNA]</scope>
    <source>
        <strain evidence="10 12">ATCC 29669</strain>
    </source>
</reference>